<dbReference type="KEGG" id="cut:CUTER_01575"/>
<dbReference type="OrthoDB" id="9785431at2"/>
<evidence type="ECO:0000256" key="1">
    <source>
        <dbReference type="SAM" id="Phobius"/>
    </source>
</evidence>
<dbReference type="AlphaFoldDB" id="A0A0G3HAD9"/>
<dbReference type="PANTHER" id="PTHR36844:SF1">
    <property type="entry name" value="PROTEASE PRSW"/>
    <property type="match status" value="1"/>
</dbReference>
<keyword evidence="1" id="KW-1133">Transmembrane helix</keyword>
<dbReference type="PANTHER" id="PTHR36844">
    <property type="entry name" value="PROTEASE PRSW"/>
    <property type="match status" value="1"/>
</dbReference>
<reference evidence="2 3" key="1">
    <citation type="journal article" date="2015" name="Genome Announc.">
        <title>Virulence Factor Genes Detected in the Complete Genome Sequence of Corynebacterium uterequi DSM 45634, Isolated from the Uterus of a Maiden Mare.</title>
        <authorList>
            <person name="Ruckert C."/>
            <person name="Kriete M."/>
            <person name="Jaenicke S."/>
            <person name="Winkler A."/>
            <person name="Tauch A."/>
        </authorList>
    </citation>
    <scope>NUCLEOTIDE SEQUENCE [LARGE SCALE GENOMIC DNA]</scope>
    <source>
        <strain evidence="2 3">DSM 45634</strain>
    </source>
</reference>
<dbReference type="Pfam" id="PF13367">
    <property type="entry name" value="PrsW-protease"/>
    <property type="match status" value="1"/>
</dbReference>
<evidence type="ECO:0000313" key="2">
    <source>
        <dbReference type="EMBL" id="AKK10331.1"/>
    </source>
</evidence>
<reference evidence="3" key="2">
    <citation type="submission" date="2015-05" db="EMBL/GenBank/DDBJ databases">
        <title>Complete genome sequence of Corynebacterium uterequi DSM 45634, isolated from the uterus of a maiden mare.</title>
        <authorList>
            <person name="Ruckert C."/>
            <person name="Albersmeier A."/>
            <person name="Winkler A."/>
            <person name="Tauch A."/>
        </authorList>
    </citation>
    <scope>NUCLEOTIDE SEQUENCE [LARGE SCALE GENOMIC DNA]</scope>
    <source>
        <strain evidence="3">DSM 45634</strain>
    </source>
</reference>
<protein>
    <submittedName>
        <fullName evidence="2">Protease prsW family</fullName>
    </submittedName>
</protein>
<proteinExistence type="predicted"/>
<dbReference type="RefSeq" id="WP_047258946.1">
    <property type="nucleotide sequence ID" value="NZ_CP011546.1"/>
</dbReference>
<dbReference type="GO" id="GO:0006508">
    <property type="term" value="P:proteolysis"/>
    <property type="evidence" value="ECO:0007669"/>
    <property type="project" value="UniProtKB-KW"/>
</dbReference>
<dbReference type="Proteomes" id="UP000035548">
    <property type="component" value="Chromosome"/>
</dbReference>
<sequence length="275" mass="29520">MKTNNLVWAVVILGTIAVGSSVWLYGRMSPVALLVSVVVSAVLGGGVCGLLAASSLWPRTGGDRAAWLWASLAWGGGICVVVVRAVFLGPGTLAVKAGWEQAEYSFGGAWPEEIMKTLGIVVIAYTCRCVTRPWHVFLTGIFIGLGFELVENAQYAVGMAVDSPVSDLRGALTSWLIRLLFGLFAHSLYSGIIGWILGLALTGEHRSAGRRIAIALAGFGAGFGLHFAWNYQFSSDVVNGVWLLGCAVVMYGTVVWIFFKSRRLARRERPRPAQA</sequence>
<keyword evidence="1" id="KW-0812">Transmembrane</keyword>
<dbReference type="InterPro" id="IPR026898">
    <property type="entry name" value="PrsW"/>
</dbReference>
<keyword evidence="3" id="KW-1185">Reference proteome</keyword>
<feature type="transmembrane region" description="Helical" evidence="1">
    <location>
        <begin position="212"/>
        <end position="229"/>
    </location>
</feature>
<feature type="transmembrane region" description="Helical" evidence="1">
    <location>
        <begin position="241"/>
        <end position="259"/>
    </location>
</feature>
<keyword evidence="2" id="KW-0378">Hydrolase</keyword>
<accession>A0A0G3HAD9</accession>
<name>A0A0G3HAD9_9CORY</name>
<keyword evidence="2" id="KW-0645">Protease</keyword>
<dbReference type="PATRIC" id="fig|1072256.5.peg.304"/>
<feature type="transmembrane region" description="Helical" evidence="1">
    <location>
        <begin position="136"/>
        <end position="155"/>
    </location>
</feature>
<dbReference type="EMBL" id="CP011546">
    <property type="protein sequence ID" value="AKK10331.1"/>
    <property type="molecule type" value="Genomic_DNA"/>
</dbReference>
<feature type="transmembrane region" description="Helical" evidence="1">
    <location>
        <begin position="175"/>
        <end position="200"/>
    </location>
</feature>
<keyword evidence="1" id="KW-0472">Membrane</keyword>
<feature type="transmembrane region" description="Helical" evidence="1">
    <location>
        <begin position="66"/>
        <end position="87"/>
    </location>
</feature>
<dbReference type="GO" id="GO:0008233">
    <property type="term" value="F:peptidase activity"/>
    <property type="evidence" value="ECO:0007669"/>
    <property type="project" value="UniProtKB-KW"/>
</dbReference>
<gene>
    <name evidence="2" type="ORF">CUTER_01575</name>
</gene>
<organism evidence="2 3">
    <name type="scientific">Corynebacterium uterequi</name>
    <dbReference type="NCBI Taxonomy" id="1072256"/>
    <lineage>
        <taxon>Bacteria</taxon>
        <taxon>Bacillati</taxon>
        <taxon>Actinomycetota</taxon>
        <taxon>Actinomycetes</taxon>
        <taxon>Mycobacteriales</taxon>
        <taxon>Corynebacteriaceae</taxon>
        <taxon>Corynebacterium</taxon>
    </lineage>
</organism>
<feature type="transmembrane region" description="Helical" evidence="1">
    <location>
        <begin position="32"/>
        <end position="54"/>
    </location>
</feature>
<dbReference type="STRING" id="1072256.CUTER_01575"/>
<feature type="transmembrane region" description="Helical" evidence="1">
    <location>
        <begin position="6"/>
        <end position="25"/>
    </location>
</feature>
<evidence type="ECO:0000313" key="3">
    <source>
        <dbReference type="Proteomes" id="UP000035548"/>
    </source>
</evidence>